<dbReference type="Pfam" id="PF09664">
    <property type="entry name" value="DUF2399"/>
    <property type="match status" value="1"/>
</dbReference>
<evidence type="ECO:0000313" key="4">
    <source>
        <dbReference type="Proteomes" id="UP000245697"/>
    </source>
</evidence>
<dbReference type="InterPro" id="IPR013495">
    <property type="entry name" value="CHP02679"/>
</dbReference>
<keyword evidence="4" id="KW-1185">Reference proteome</keyword>
<dbReference type="RefSeq" id="WP_109601399.1">
    <property type="nucleotide sequence ID" value="NZ_BONA01000078.1"/>
</dbReference>
<gene>
    <name evidence="3" type="ORF">BC793_12554</name>
</gene>
<feature type="domain" description="DUF2399" evidence="1">
    <location>
        <begin position="261"/>
        <end position="414"/>
    </location>
</feature>
<comment type="caution">
    <text evidence="3">The sequence shown here is derived from an EMBL/GenBank/DDBJ whole genome shotgun (WGS) entry which is preliminary data.</text>
</comment>
<sequence length="437" mass="47027">MIPPAALAYLRSPALQPLWAACHARLIRNGRAARGRLTLTGLDPDQRDALGHLLDRVVTATHTVDLAHLDQRLRATAAGTGLLDVVEAVIGPVPDRRALASTTQARRADLRDHATAGLDAAGLSGQEWAHRWLDQLWRQGLPARLPADEVRRIVDRAVTTLGLTVGAHARTWSRGELAQAVTGSAHGLDDDTALTRMVLRGLALALTDSPAVPAGAAERRALWDAAGVAGDTVATTVLTCGLRPQGVPWLHERADLGAETHFTLREVRRLAPLRLPHRTVYVCENPRVLEAALDIGAPAPMVCTMGNPTTVTLSLLDAITAGGPVTFAYHGDFDWPGIAIAARFMRRYPSEPWQFTAGDYREAVARVARHGTPRHPLTGHPTDSPWDPALAEAMTGTGVAVHEEALIESLLADLRPREDRSPNFFDHTGHALAPDTT</sequence>
<dbReference type="InterPro" id="IPR024466">
    <property type="entry name" value="CHP02679_N"/>
</dbReference>
<dbReference type="NCBIfam" id="TIGR02679">
    <property type="entry name" value="TIGR02679 family protein"/>
    <property type="match status" value="1"/>
</dbReference>
<accession>A0A316EVC9</accession>
<feature type="domain" description="Conserved hypothetical protein CHP02679 N terminus" evidence="2">
    <location>
        <begin position="33"/>
        <end position="244"/>
    </location>
</feature>
<evidence type="ECO:0000259" key="1">
    <source>
        <dbReference type="Pfam" id="PF09664"/>
    </source>
</evidence>
<protein>
    <submittedName>
        <fullName evidence="3">Uncharacterized protein (TIGR02679 family)</fullName>
    </submittedName>
</protein>
<name>A0A316EVC9_9ACTN</name>
<proteinExistence type="predicted"/>
<dbReference type="EMBL" id="QGGR01000025">
    <property type="protein sequence ID" value="PWK35853.1"/>
    <property type="molecule type" value="Genomic_DNA"/>
</dbReference>
<reference evidence="3 4" key="1">
    <citation type="submission" date="2018-05" db="EMBL/GenBank/DDBJ databases">
        <title>Genomic Encyclopedia of Archaeal and Bacterial Type Strains, Phase II (KMG-II): from individual species to whole genera.</title>
        <authorList>
            <person name="Goeker M."/>
        </authorList>
    </citation>
    <scope>NUCLEOTIDE SEQUENCE [LARGE SCALE GENOMIC DNA]</scope>
    <source>
        <strain evidence="3 4">DSM 45184</strain>
    </source>
</reference>
<dbReference type="OrthoDB" id="8188786at2"/>
<dbReference type="Pfam" id="PF11796">
    <property type="entry name" value="DUF3323"/>
    <property type="match status" value="1"/>
</dbReference>
<evidence type="ECO:0000313" key="3">
    <source>
        <dbReference type="EMBL" id="PWK35853.1"/>
    </source>
</evidence>
<dbReference type="InterPro" id="IPR024465">
    <property type="entry name" value="DUF2399"/>
</dbReference>
<evidence type="ECO:0000259" key="2">
    <source>
        <dbReference type="Pfam" id="PF11796"/>
    </source>
</evidence>
<dbReference type="AlphaFoldDB" id="A0A316EVC9"/>
<organism evidence="3 4">
    <name type="scientific">Actinoplanes xinjiangensis</name>
    <dbReference type="NCBI Taxonomy" id="512350"/>
    <lineage>
        <taxon>Bacteria</taxon>
        <taxon>Bacillati</taxon>
        <taxon>Actinomycetota</taxon>
        <taxon>Actinomycetes</taxon>
        <taxon>Micromonosporales</taxon>
        <taxon>Micromonosporaceae</taxon>
        <taxon>Actinoplanes</taxon>
    </lineage>
</organism>
<dbReference type="Proteomes" id="UP000245697">
    <property type="component" value="Unassembled WGS sequence"/>
</dbReference>